<dbReference type="RefSeq" id="XP_067512599.1">
    <property type="nucleotide sequence ID" value="XM_067656498.1"/>
</dbReference>
<evidence type="ECO:0000256" key="1">
    <source>
        <dbReference type="SAM" id="Phobius"/>
    </source>
</evidence>
<sequence length="70" mass="7514">MPSTSLVHTSLSLKMIYAQSFGLFSGFLLLSLPISELSATMRFLLSGLSIGVGHSCYVAVCHPQKGQTRP</sequence>
<dbReference type="Proteomes" id="UP000009138">
    <property type="component" value="Unassembled WGS sequence"/>
</dbReference>
<protein>
    <submittedName>
        <fullName evidence="2">Uncharacterized protein</fullName>
    </submittedName>
</protein>
<organism evidence="2 3">
    <name type="scientific">Rhizopus delemar (strain RA 99-880 / ATCC MYA-4621 / FGSC 9543 / NRRL 43880)</name>
    <name type="common">Mucormycosis agent</name>
    <name type="synonym">Rhizopus arrhizus var. delemar</name>
    <dbReference type="NCBI Taxonomy" id="246409"/>
    <lineage>
        <taxon>Eukaryota</taxon>
        <taxon>Fungi</taxon>
        <taxon>Fungi incertae sedis</taxon>
        <taxon>Mucoromycota</taxon>
        <taxon>Mucoromycotina</taxon>
        <taxon>Mucoromycetes</taxon>
        <taxon>Mucorales</taxon>
        <taxon>Mucorineae</taxon>
        <taxon>Rhizopodaceae</taxon>
        <taxon>Rhizopus</taxon>
    </lineage>
</organism>
<dbReference type="VEuPathDB" id="FungiDB:RO3G_01907"/>
<evidence type="ECO:0000313" key="2">
    <source>
        <dbReference type="EMBL" id="EIE77203.1"/>
    </source>
</evidence>
<dbReference type="InParanoid" id="I1BLX3"/>
<feature type="transmembrane region" description="Helical" evidence="1">
    <location>
        <begin position="15"/>
        <end position="34"/>
    </location>
</feature>
<dbReference type="EMBL" id="CH476732">
    <property type="protein sequence ID" value="EIE77203.1"/>
    <property type="molecule type" value="Genomic_DNA"/>
</dbReference>
<dbReference type="AlphaFoldDB" id="I1BLX3"/>
<keyword evidence="3" id="KW-1185">Reference proteome</keyword>
<accession>I1BLX3</accession>
<gene>
    <name evidence="2" type="ORF">RO3G_01907</name>
</gene>
<proteinExistence type="predicted"/>
<reference evidence="2 3" key="1">
    <citation type="journal article" date="2009" name="PLoS Genet.">
        <title>Genomic analysis of the basal lineage fungus Rhizopus oryzae reveals a whole-genome duplication.</title>
        <authorList>
            <person name="Ma L.-J."/>
            <person name="Ibrahim A.S."/>
            <person name="Skory C."/>
            <person name="Grabherr M.G."/>
            <person name="Burger G."/>
            <person name="Butler M."/>
            <person name="Elias M."/>
            <person name="Idnurm A."/>
            <person name="Lang B.F."/>
            <person name="Sone T."/>
            <person name="Abe A."/>
            <person name="Calvo S.E."/>
            <person name="Corrochano L.M."/>
            <person name="Engels R."/>
            <person name="Fu J."/>
            <person name="Hansberg W."/>
            <person name="Kim J.-M."/>
            <person name="Kodira C.D."/>
            <person name="Koehrsen M.J."/>
            <person name="Liu B."/>
            <person name="Miranda-Saavedra D."/>
            <person name="O'Leary S."/>
            <person name="Ortiz-Castellanos L."/>
            <person name="Poulter R."/>
            <person name="Rodriguez-Romero J."/>
            <person name="Ruiz-Herrera J."/>
            <person name="Shen Y.-Q."/>
            <person name="Zeng Q."/>
            <person name="Galagan J."/>
            <person name="Birren B.W."/>
            <person name="Cuomo C.A."/>
            <person name="Wickes B.L."/>
        </authorList>
    </citation>
    <scope>NUCLEOTIDE SEQUENCE [LARGE SCALE GENOMIC DNA]</scope>
    <source>
        <strain evidence="3">RA 99-880 / ATCC MYA-4621 / FGSC 9543 / NRRL 43880</strain>
    </source>
</reference>
<keyword evidence="1" id="KW-0472">Membrane</keyword>
<keyword evidence="1" id="KW-1133">Transmembrane helix</keyword>
<keyword evidence="1" id="KW-0812">Transmembrane</keyword>
<name>I1BLX3_RHIO9</name>
<dbReference type="GeneID" id="93608879"/>
<evidence type="ECO:0000313" key="3">
    <source>
        <dbReference type="Proteomes" id="UP000009138"/>
    </source>
</evidence>